<sequence>MTSRRKEFAAGRICSAAALQALSGDSVWLPIAKPYRYRPGR</sequence>
<comment type="caution">
    <text evidence="1">The sequence shown here is derived from an EMBL/GenBank/DDBJ whole genome shotgun (WGS) entry which is preliminary data.</text>
</comment>
<reference evidence="1" key="1">
    <citation type="submission" date="2021-06" db="EMBL/GenBank/DDBJ databases">
        <title>Updating the genus Pseudomonas: Description of 43 new species and partition of the Pseudomonas putida group.</title>
        <authorList>
            <person name="Girard L."/>
            <person name="Lood C."/>
            <person name="Vandamme P."/>
            <person name="Rokni-Zadeh H."/>
            <person name="Van Noort V."/>
            <person name="Hofte M."/>
            <person name="Lavigne R."/>
            <person name="De Mot R."/>
        </authorList>
    </citation>
    <scope>NUCLEOTIDE SEQUENCE</scope>
    <source>
        <strain evidence="1">SWRI103</strain>
    </source>
</reference>
<organism evidence="1 2">
    <name type="scientific">Pseudomonas azadiae</name>
    <dbReference type="NCBI Taxonomy" id="2843612"/>
    <lineage>
        <taxon>Bacteria</taxon>
        <taxon>Pseudomonadati</taxon>
        <taxon>Pseudomonadota</taxon>
        <taxon>Gammaproteobacteria</taxon>
        <taxon>Pseudomonadales</taxon>
        <taxon>Pseudomonadaceae</taxon>
        <taxon>Pseudomonas</taxon>
    </lineage>
</organism>
<evidence type="ECO:0000313" key="2">
    <source>
        <dbReference type="Proteomes" id="UP001048976"/>
    </source>
</evidence>
<proteinExistence type="predicted"/>
<gene>
    <name evidence="1" type="ORF">KVG91_02410</name>
</gene>
<name>A0ABS6NTA8_9PSED</name>
<evidence type="ECO:0000313" key="1">
    <source>
        <dbReference type="EMBL" id="MBV4451453.1"/>
    </source>
</evidence>
<protein>
    <submittedName>
        <fullName evidence="1">Uncharacterized protein</fullName>
    </submittedName>
</protein>
<accession>A0ABS6NTA8</accession>
<dbReference type="Proteomes" id="UP001048976">
    <property type="component" value="Unassembled WGS sequence"/>
</dbReference>
<dbReference type="EMBL" id="JAHSTY010000001">
    <property type="protein sequence ID" value="MBV4451453.1"/>
    <property type="molecule type" value="Genomic_DNA"/>
</dbReference>
<keyword evidence="2" id="KW-1185">Reference proteome</keyword>